<organism evidence="10 11">
    <name type="scientific">Euzebya pacifica</name>
    <dbReference type="NCBI Taxonomy" id="1608957"/>
    <lineage>
        <taxon>Bacteria</taxon>
        <taxon>Bacillati</taxon>
        <taxon>Actinomycetota</taxon>
        <taxon>Nitriliruptoria</taxon>
        <taxon>Euzebyales</taxon>
    </lineage>
</organism>
<reference evidence="10 11" key="1">
    <citation type="submission" date="2018-09" db="EMBL/GenBank/DDBJ databases">
        <title>Complete genome sequence of Euzebya sp. DY32-46 isolated from seawater of Pacific Ocean.</title>
        <authorList>
            <person name="Xu L."/>
            <person name="Wu Y.-H."/>
            <person name="Xu X.-W."/>
        </authorList>
    </citation>
    <scope>NUCLEOTIDE SEQUENCE [LARGE SCALE GENOMIC DNA]</scope>
    <source>
        <strain evidence="10 11">DY32-46</strain>
    </source>
</reference>
<dbReference type="CDD" id="cd06261">
    <property type="entry name" value="TM_PBP2"/>
    <property type="match status" value="1"/>
</dbReference>
<proteinExistence type="inferred from homology"/>
<evidence type="ECO:0000256" key="3">
    <source>
        <dbReference type="ARBA" id="ARBA00022475"/>
    </source>
</evidence>
<dbReference type="KEGG" id="euz:DVS28_a5042"/>
<dbReference type="PROSITE" id="PS50928">
    <property type="entry name" value="ABC_TM1"/>
    <property type="match status" value="1"/>
</dbReference>
<feature type="transmembrane region" description="Helical" evidence="8">
    <location>
        <begin position="186"/>
        <end position="205"/>
    </location>
</feature>
<evidence type="ECO:0000256" key="7">
    <source>
        <dbReference type="ARBA" id="ARBA00023136"/>
    </source>
</evidence>
<sequence>MIAGLRRRAAGAAFHAFALAVVAFVLAPFVISLLVSFNPGRSIGVPTPTTGVTLEWYRVVLTDTLYRQGLTTSLLVGVLVAVASVVLALPLVVAMARTPRLRTLSGLVVIPATVPTVVLGMQSLVAFEAVGLRGSLLSVVAAHTMWGLPLALLVLKAAHDRLDPRLGEAARSLGASAWRAGWEVTVPLLGPAIAVGGLLAFVASLNELVMSLFLAGGRVRTLPTVVWPQVRHAVRPDVAAASSLLLLIALAASGLAWLLWRRQRA</sequence>
<feature type="transmembrane region" description="Helical" evidence="8">
    <location>
        <begin position="12"/>
        <end position="37"/>
    </location>
</feature>
<keyword evidence="2 8" id="KW-0813">Transport</keyword>
<dbReference type="PANTHER" id="PTHR43357">
    <property type="entry name" value="INNER MEMBRANE ABC TRANSPORTER PERMEASE PROTEIN YDCV"/>
    <property type="match status" value="1"/>
</dbReference>
<keyword evidence="5 8" id="KW-0812">Transmembrane</keyword>
<dbReference type="InterPro" id="IPR000515">
    <property type="entry name" value="MetI-like"/>
</dbReference>
<feature type="transmembrane region" description="Helical" evidence="8">
    <location>
        <begin position="107"/>
        <end position="130"/>
    </location>
</feature>
<dbReference type="GO" id="GO:0055085">
    <property type="term" value="P:transmembrane transport"/>
    <property type="evidence" value="ECO:0007669"/>
    <property type="project" value="InterPro"/>
</dbReference>
<evidence type="ECO:0000256" key="8">
    <source>
        <dbReference type="RuleBase" id="RU363032"/>
    </source>
</evidence>
<dbReference type="RefSeq" id="WP_114593837.1">
    <property type="nucleotide sequence ID" value="NZ_CP031165.1"/>
</dbReference>
<keyword evidence="11" id="KW-1185">Reference proteome</keyword>
<keyword evidence="3" id="KW-1003">Cell membrane</keyword>
<protein>
    <submittedName>
        <fullName evidence="10">Spermidine Putrescine ABC transporter permease component potC</fullName>
    </submittedName>
</protein>
<feature type="transmembrane region" description="Helical" evidence="8">
    <location>
        <begin position="74"/>
        <end position="95"/>
    </location>
</feature>
<comment type="subcellular location">
    <subcellularLocation>
        <location evidence="1">Cell inner membrane</location>
        <topology evidence="1">Multi-pass membrane protein</topology>
    </subcellularLocation>
    <subcellularLocation>
        <location evidence="8">Cell membrane</location>
        <topology evidence="8">Multi-pass membrane protein</topology>
    </subcellularLocation>
</comment>
<accession>A0A346Y5F1</accession>
<dbReference type="OrthoDB" id="9810794at2"/>
<evidence type="ECO:0000313" key="11">
    <source>
        <dbReference type="Proteomes" id="UP000264006"/>
    </source>
</evidence>
<gene>
    <name evidence="10" type="ORF">DVS28_a5042</name>
</gene>
<evidence type="ECO:0000256" key="6">
    <source>
        <dbReference type="ARBA" id="ARBA00022989"/>
    </source>
</evidence>
<evidence type="ECO:0000313" key="10">
    <source>
        <dbReference type="EMBL" id="AXV09698.1"/>
    </source>
</evidence>
<dbReference type="AlphaFoldDB" id="A0A346Y5F1"/>
<evidence type="ECO:0000259" key="9">
    <source>
        <dbReference type="PROSITE" id="PS50928"/>
    </source>
</evidence>
<dbReference type="PANTHER" id="PTHR43357:SF4">
    <property type="entry name" value="INNER MEMBRANE ABC TRANSPORTER PERMEASE PROTEIN YDCV"/>
    <property type="match status" value="1"/>
</dbReference>
<keyword evidence="7 8" id="KW-0472">Membrane</keyword>
<keyword evidence="6 8" id="KW-1133">Transmembrane helix</keyword>
<evidence type="ECO:0000256" key="4">
    <source>
        <dbReference type="ARBA" id="ARBA00022519"/>
    </source>
</evidence>
<comment type="similarity">
    <text evidence="8">Belongs to the binding-protein-dependent transport system permease family.</text>
</comment>
<dbReference type="Gene3D" id="1.10.3720.10">
    <property type="entry name" value="MetI-like"/>
    <property type="match status" value="1"/>
</dbReference>
<dbReference type="SUPFAM" id="SSF161098">
    <property type="entry name" value="MetI-like"/>
    <property type="match status" value="1"/>
</dbReference>
<dbReference type="EMBL" id="CP031165">
    <property type="protein sequence ID" value="AXV09698.1"/>
    <property type="molecule type" value="Genomic_DNA"/>
</dbReference>
<evidence type="ECO:0000256" key="2">
    <source>
        <dbReference type="ARBA" id="ARBA00022448"/>
    </source>
</evidence>
<feature type="transmembrane region" description="Helical" evidence="8">
    <location>
        <begin position="136"/>
        <end position="155"/>
    </location>
</feature>
<dbReference type="Proteomes" id="UP000264006">
    <property type="component" value="Chromosome"/>
</dbReference>
<feature type="domain" description="ABC transmembrane type-1" evidence="9">
    <location>
        <begin position="70"/>
        <end position="256"/>
    </location>
</feature>
<dbReference type="GO" id="GO:0005886">
    <property type="term" value="C:plasma membrane"/>
    <property type="evidence" value="ECO:0007669"/>
    <property type="project" value="UniProtKB-SubCell"/>
</dbReference>
<name>A0A346Y5F1_9ACTN</name>
<keyword evidence="4" id="KW-0997">Cell inner membrane</keyword>
<dbReference type="InterPro" id="IPR035906">
    <property type="entry name" value="MetI-like_sf"/>
</dbReference>
<dbReference type="Pfam" id="PF00528">
    <property type="entry name" value="BPD_transp_1"/>
    <property type="match status" value="1"/>
</dbReference>
<evidence type="ECO:0000256" key="5">
    <source>
        <dbReference type="ARBA" id="ARBA00022692"/>
    </source>
</evidence>
<evidence type="ECO:0000256" key="1">
    <source>
        <dbReference type="ARBA" id="ARBA00004429"/>
    </source>
</evidence>
<feature type="transmembrane region" description="Helical" evidence="8">
    <location>
        <begin position="238"/>
        <end position="260"/>
    </location>
</feature>